<evidence type="ECO:0000313" key="1">
    <source>
        <dbReference type="EMBL" id="CAG8411717.1"/>
    </source>
</evidence>
<evidence type="ECO:0000313" key="2">
    <source>
        <dbReference type="Proteomes" id="UP001152649"/>
    </source>
</evidence>
<sequence length="109" mass="11957">MNVRHGFIGGYATSLIGGARITTDIDLIIDGDPKTLQTQLVENCEDFTMSSQNKLHFQSGIHTVTIEMLRGGGERQLKLPDPKTVELVELAPRSRPGRVESTFSQLSST</sequence>
<dbReference type="EMBL" id="CAJVPG010000428">
    <property type="protein sequence ID" value="CAG8411717.1"/>
    <property type="molecule type" value="Genomic_DNA"/>
</dbReference>
<accession>A0A9W4JU26</accession>
<name>A0A9W4JU26_9EURO</name>
<keyword evidence="2" id="KW-1185">Reference proteome</keyword>
<dbReference type="AlphaFoldDB" id="A0A9W4JU26"/>
<reference evidence="1" key="1">
    <citation type="submission" date="2021-07" db="EMBL/GenBank/DDBJ databases">
        <authorList>
            <person name="Branca A.L. A."/>
        </authorList>
    </citation>
    <scope>NUCLEOTIDE SEQUENCE</scope>
</reference>
<comment type="caution">
    <text evidence="1">The sequence shown here is derived from an EMBL/GenBank/DDBJ whole genome shotgun (WGS) entry which is preliminary data.</text>
</comment>
<gene>
    <name evidence="1" type="ORF">PSALAMII_LOCUS8892</name>
</gene>
<proteinExistence type="predicted"/>
<organism evidence="1 2">
    <name type="scientific">Penicillium salamii</name>
    <dbReference type="NCBI Taxonomy" id="1612424"/>
    <lineage>
        <taxon>Eukaryota</taxon>
        <taxon>Fungi</taxon>
        <taxon>Dikarya</taxon>
        <taxon>Ascomycota</taxon>
        <taxon>Pezizomycotina</taxon>
        <taxon>Eurotiomycetes</taxon>
        <taxon>Eurotiomycetidae</taxon>
        <taxon>Eurotiales</taxon>
        <taxon>Aspergillaceae</taxon>
        <taxon>Penicillium</taxon>
    </lineage>
</organism>
<dbReference type="Proteomes" id="UP001152649">
    <property type="component" value="Unassembled WGS sequence"/>
</dbReference>
<dbReference type="OrthoDB" id="443981at2759"/>
<protein>
    <submittedName>
        <fullName evidence="1">Uncharacterized protein</fullName>
    </submittedName>
</protein>